<sequence length="89" mass="9513">SGDDSGLPVSAAPLPCDPSDKAFDGAAAQAARMEAMRWMQRGAAPGPRGRQQQQPQKQQKQQKQQQQQAQAQALPPAAPMGRKLLLRGP</sequence>
<dbReference type="GeneID" id="25742603"/>
<evidence type="ECO:0000313" key="3">
    <source>
        <dbReference type="Proteomes" id="UP000054498"/>
    </source>
</evidence>
<feature type="non-terminal residue" evidence="2">
    <location>
        <position position="1"/>
    </location>
</feature>
<name>A0A0D2JFI2_9CHLO</name>
<dbReference type="KEGG" id="mng:MNEG_9728"/>
<dbReference type="RefSeq" id="XP_013897252.1">
    <property type="nucleotide sequence ID" value="XM_014041798.1"/>
</dbReference>
<accession>A0A0D2JFI2</accession>
<keyword evidence="3" id="KW-1185">Reference proteome</keyword>
<proteinExistence type="predicted"/>
<dbReference type="EMBL" id="KK102261">
    <property type="protein sequence ID" value="KIY98232.1"/>
    <property type="molecule type" value="Genomic_DNA"/>
</dbReference>
<evidence type="ECO:0000313" key="2">
    <source>
        <dbReference type="EMBL" id="KIY98232.1"/>
    </source>
</evidence>
<gene>
    <name evidence="2" type="ORF">MNEG_9728</name>
</gene>
<feature type="region of interest" description="Disordered" evidence="1">
    <location>
        <begin position="1"/>
        <end position="89"/>
    </location>
</feature>
<dbReference type="AlphaFoldDB" id="A0A0D2JFI2"/>
<dbReference type="Proteomes" id="UP000054498">
    <property type="component" value="Unassembled WGS sequence"/>
</dbReference>
<feature type="compositionally biased region" description="Low complexity" evidence="1">
    <location>
        <begin position="26"/>
        <end position="75"/>
    </location>
</feature>
<protein>
    <submittedName>
        <fullName evidence="2">Uncharacterized protein</fullName>
    </submittedName>
</protein>
<evidence type="ECO:0000256" key="1">
    <source>
        <dbReference type="SAM" id="MobiDB-lite"/>
    </source>
</evidence>
<reference evidence="2 3" key="1">
    <citation type="journal article" date="2013" name="BMC Genomics">
        <title>Reconstruction of the lipid metabolism for the microalga Monoraphidium neglectum from its genome sequence reveals characteristics suitable for biofuel production.</title>
        <authorList>
            <person name="Bogen C."/>
            <person name="Al-Dilaimi A."/>
            <person name="Albersmeier A."/>
            <person name="Wichmann J."/>
            <person name="Grundmann M."/>
            <person name="Rupp O."/>
            <person name="Lauersen K.J."/>
            <person name="Blifernez-Klassen O."/>
            <person name="Kalinowski J."/>
            <person name="Goesmann A."/>
            <person name="Mussgnug J.H."/>
            <person name="Kruse O."/>
        </authorList>
    </citation>
    <scope>NUCLEOTIDE SEQUENCE [LARGE SCALE GENOMIC DNA]</scope>
    <source>
        <strain evidence="2 3">SAG 48.87</strain>
    </source>
</reference>
<organism evidence="2 3">
    <name type="scientific">Monoraphidium neglectum</name>
    <dbReference type="NCBI Taxonomy" id="145388"/>
    <lineage>
        <taxon>Eukaryota</taxon>
        <taxon>Viridiplantae</taxon>
        <taxon>Chlorophyta</taxon>
        <taxon>core chlorophytes</taxon>
        <taxon>Chlorophyceae</taxon>
        <taxon>CS clade</taxon>
        <taxon>Sphaeropleales</taxon>
        <taxon>Selenastraceae</taxon>
        <taxon>Monoraphidium</taxon>
    </lineage>
</organism>